<protein>
    <submittedName>
        <fullName evidence="1">Uncharacterized protein</fullName>
    </submittedName>
</protein>
<keyword evidence="2" id="KW-1185">Reference proteome</keyword>
<dbReference type="Proteomes" id="UP000605361">
    <property type="component" value="Unassembled WGS sequence"/>
</dbReference>
<name>A0A931AQJ0_9ACTN</name>
<evidence type="ECO:0000313" key="2">
    <source>
        <dbReference type="Proteomes" id="UP000605361"/>
    </source>
</evidence>
<evidence type="ECO:0000313" key="1">
    <source>
        <dbReference type="EMBL" id="MBF8194605.1"/>
    </source>
</evidence>
<accession>A0A931AQJ0</accession>
<dbReference type="EMBL" id="JADOGI010000473">
    <property type="protein sequence ID" value="MBF8194605.1"/>
    <property type="molecule type" value="Genomic_DNA"/>
</dbReference>
<proteinExistence type="predicted"/>
<organism evidence="1 2">
    <name type="scientific">Nonomuraea cypriaca</name>
    <dbReference type="NCBI Taxonomy" id="1187855"/>
    <lineage>
        <taxon>Bacteria</taxon>
        <taxon>Bacillati</taxon>
        <taxon>Actinomycetota</taxon>
        <taxon>Actinomycetes</taxon>
        <taxon>Streptosporangiales</taxon>
        <taxon>Streptosporangiaceae</taxon>
        <taxon>Nonomuraea</taxon>
    </lineage>
</organism>
<sequence length="80" mass="9241">MPTLTLTLTEDSINDLRDLLDRVQTVEDWLLHAPHDVIDELADFAFHSHFHPRSAVAWLTEDLGNLNCRLRKLLPEPRAD</sequence>
<comment type="caution">
    <text evidence="1">The sequence shown here is derived from an EMBL/GenBank/DDBJ whole genome shotgun (WGS) entry which is preliminary data.</text>
</comment>
<gene>
    <name evidence="1" type="ORF">ITP53_54925</name>
</gene>
<dbReference type="RefSeq" id="WP_195903412.1">
    <property type="nucleotide sequence ID" value="NZ_JADOGI010000473.1"/>
</dbReference>
<reference evidence="1" key="1">
    <citation type="submission" date="2020-11" db="EMBL/GenBank/DDBJ databases">
        <title>Whole-genome analyses of Nonomuraea sp. K274.</title>
        <authorList>
            <person name="Veyisoglu A."/>
        </authorList>
    </citation>
    <scope>NUCLEOTIDE SEQUENCE</scope>
    <source>
        <strain evidence="1">K274</strain>
    </source>
</reference>
<dbReference type="AlphaFoldDB" id="A0A931AQJ0"/>